<protein>
    <submittedName>
        <fullName evidence="3">Leukocyte tyrosine kinase</fullName>
    </submittedName>
</protein>
<dbReference type="AlphaFoldDB" id="A0A485MR19"/>
<dbReference type="Proteomes" id="UP000386466">
    <property type="component" value="Unassembled WGS sequence"/>
</dbReference>
<feature type="transmembrane region" description="Helical" evidence="2">
    <location>
        <begin position="356"/>
        <end position="376"/>
    </location>
</feature>
<keyword evidence="3" id="KW-0418">Kinase</keyword>
<evidence type="ECO:0000313" key="3">
    <source>
        <dbReference type="EMBL" id="VFV23330.1"/>
    </source>
</evidence>
<keyword evidence="4" id="KW-1185">Reference proteome</keyword>
<feature type="region of interest" description="Disordered" evidence="1">
    <location>
        <begin position="17"/>
        <end position="37"/>
    </location>
</feature>
<name>A0A485MR19_LYNPA</name>
<reference evidence="3 4" key="1">
    <citation type="submission" date="2019-01" db="EMBL/GenBank/DDBJ databases">
        <authorList>
            <person name="Alioto T."/>
            <person name="Alioto T."/>
        </authorList>
    </citation>
    <scope>NUCLEOTIDE SEQUENCE [LARGE SCALE GENOMIC DNA]</scope>
</reference>
<feature type="region of interest" description="Disordered" evidence="1">
    <location>
        <begin position="131"/>
        <end position="192"/>
    </location>
</feature>
<keyword evidence="2" id="KW-0472">Membrane</keyword>
<keyword evidence="2" id="KW-1133">Transmembrane helix</keyword>
<accession>A0A485MR19</accession>
<evidence type="ECO:0000256" key="1">
    <source>
        <dbReference type="SAM" id="MobiDB-lite"/>
    </source>
</evidence>
<dbReference type="EMBL" id="CAAGRJ010005512">
    <property type="protein sequence ID" value="VFV23330.1"/>
    <property type="molecule type" value="Genomic_DNA"/>
</dbReference>
<dbReference type="GO" id="GO:0016301">
    <property type="term" value="F:kinase activity"/>
    <property type="evidence" value="ECO:0007669"/>
    <property type="project" value="UniProtKB-KW"/>
</dbReference>
<proteinExistence type="predicted"/>
<evidence type="ECO:0000313" key="4">
    <source>
        <dbReference type="Proteomes" id="UP000386466"/>
    </source>
</evidence>
<gene>
    <name evidence="3" type="ORF">LYPA_23C021749</name>
</gene>
<keyword evidence="2" id="KW-0812">Transmembrane</keyword>
<sequence length="417" mass="43792">MVPGTFSIILAPVAASSKPPRRNITTPPSGLDPASPLIPPGTEGPWLFFCGTAAVEDAHKLGGLKDSERRTFVVGQGTDRYLTSAYGAAGSKGAKNHPWREQGVFVSALFSLGRREPLYILVGQRGEDACPREHGAPLHPAPHVPRGSRQSQRVCLGETRTAEEHAATEGAEGVPGSRRRAGGGGAPPTSFGWKGRLDVAGRAPSPQAGRPLLEGAGGGQGCAEAWATLGRRLGGGGGACTAGWRRRRLPGFQASETDILWVDGEDGVSFIHPCSEGFLQPLAESVSRERAERENPKQAPYCQPRACHGHCQWQAELWLAKCMCPGGMELAAGNITCMVQVSPAFVQDLPTSPGPLVLLVTVVTSTLSLLMVCGVLSRGKQHPTGMATQLVTELHGVPGTDEADFKTLASGAPGWLS</sequence>
<evidence type="ECO:0000256" key="2">
    <source>
        <dbReference type="SAM" id="Phobius"/>
    </source>
</evidence>
<organism evidence="3 4">
    <name type="scientific">Lynx pardinus</name>
    <name type="common">Iberian lynx</name>
    <name type="synonym">Felis pardina</name>
    <dbReference type="NCBI Taxonomy" id="191816"/>
    <lineage>
        <taxon>Eukaryota</taxon>
        <taxon>Metazoa</taxon>
        <taxon>Chordata</taxon>
        <taxon>Craniata</taxon>
        <taxon>Vertebrata</taxon>
        <taxon>Euteleostomi</taxon>
        <taxon>Mammalia</taxon>
        <taxon>Eutheria</taxon>
        <taxon>Laurasiatheria</taxon>
        <taxon>Carnivora</taxon>
        <taxon>Feliformia</taxon>
        <taxon>Felidae</taxon>
        <taxon>Felinae</taxon>
        <taxon>Lynx</taxon>
    </lineage>
</organism>
<keyword evidence="3" id="KW-0808">Transferase</keyword>